<dbReference type="Pfam" id="PF14139">
    <property type="entry name" value="YpzG"/>
    <property type="match status" value="1"/>
</dbReference>
<reference evidence="2 3" key="1">
    <citation type="submission" date="2015-01" db="EMBL/GenBank/DDBJ databases">
        <title>Draft genome of Anoxybacillus thermarum strain AF/04.</title>
        <authorList>
            <person name="Poli A."/>
            <person name="Nicolaus B."/>
            <person name="Chan K.-G."/>
            <person name="Kahar U.M."/>
            <person name="Yaakob A.S."/>
            <person name="Chan C.S."/>
            <person name="Goh K.M."/>
        </authorList>
    </citation>
    <scope>NUCLEOTIDE SEQUENCE [LARGE SCALE GENOMIC DNA]</scope>
    <source>
        <strain evidence="2 3">AF/04</strain>
    </source>
</reference>
<dbReference type="EMBL" id="JXTH01000024">
    <property type="protein sequence ID" value="KIQ94438.1"/>
    <property type="molecule type" value="Genomic_DNA"/>
</dbReference>
<comment type="caution">
    <text evidence="2">The sequence shown here is derived from an EMBL/GenBank/DDBJ whole genome shotgun (WGS) entry which is preliminary data.</text>
</comment>
<gene>
    <name evidence="2" type="ORF">LH47_01471</name>
</gene>
<organism evidence="2 3">
    <name type="scientific">Anoxybacillus thermarum</name>
    <dbReference type="NCBI Taxonomy" id="404937"/>
    <lineage>
        <taxon>Bacteria</taxon>
        <taxon>Bacillati</taxon>
        <taxon>Bacillota</taxon>
        <taxon>Bacilli</taxon>
        <taxon>Bacillales</taxon>
        <taxon>Anoxybacillaceae</taxon>
        <taxon>Anoxybacillus</taxon>
    </lineage>
</organism>
<evidence type="ECO:0000313" key="3">
    <source>
        <dbReference type="Proteomes" id="UP000032102"/>
    </source>
</evidence>
<evidence type="ECO:0000256" key="1">
    <source>
        <dbReference type="SAM" id="MobiDB-lite"/>
    </source>
</evidence>
<dbReference type="InterPro" id="IPR025413">
    <property type="entry name" value="YpzG-like"/>
</dbReference>
<dbReference type="RefSeq" id="WP_084221279.1">
    <property type="nucleotide sequence ID" value="NZ_JXTH01000024.1"/>
</dbReference>
<dbReference type="PATRIC" id="fig|404937.3.peg.1550"/>
<proteinExistence type="predicted"/>
<accession>A0A0D0Q912</accession>
<keyword evidence="3" id="KW-1185">Reference proteome</keyword>
<feature type="compositionally biased region" description="Polar residues" evidence="1">
    <location>
        <begin position="33"/>
        <end position="42"/>
    </location>
</feature>
<sequence>MGKHWRKKFYDNRYPDPFPQPWANPKHAHAQVNGETQQSQSLMILHSEVSKRKI</sequence>
<feature type="region of interest" description="Disordered" evidence="1">
    <location>
        <begin position="31"/>
        <end position="54"/>
    </location>
</feature>
<evidence type="ECO:0000313" key="2">
    <source>
        <dbReference type="EMBL" id="KIQ94438.1"/>
    </source>
</evidence>
<name>A0A0D0Q912_9BACL</name>
<evidence type="ECO:0008006" key="4">
    <source>
        <dbReference type="Google" id="ProtNLM"/>
    </source>
</evidence>
<dbReference type="Proteomes" id="UP000032102">
    <property type="component" value="Unassembled WGS sequence"/>
</dbReference>
<dbReference type="AlphaFoldDB" id="A0A0D0Q912"/>
<protein>
    <recommendedName>
        <fullName evidence="4">YpzG-like protein</fullName>
    </recommendedName>
</protein>